<dbReference type="InterPro" id="IPR036908">
    <property type="entry name" value="RlpA-like_sf"/>
</dbReference>
<gene>
    <name evidence="3" type="ORF">KY290_030644</name>
</gene>
<organism evidence="3 4">
    <name type="scientific">Solanum tuberosum</name>
    <name type="common">Potato</name>
    <dbReference type="NCBI Taxonomy" id="4113"/>
    <lineage>
        <taxon>Eukaryota</taxon>
        <taxon>Viridiplantae</taxon>
        <taxon>Streptophyta</taxon>
        <taxon>Embryophyta</taxon>
        <taxon>Tracheophyta</taxon>
        <taxon>Spermatophyta</taxon>
        <taxon>Magnoliopsida</taxon>
        <taxon>eudicotyledons</taxon>
        <taxon>Gunneridae</taxon>
        <taxon>Pentapetalae</taxon>
        <taxon>asterids</taxon>
        <taxon>lamiids</taxon>
        <taxon>Solanales</taxon>
        <taxon>Solanaceae</taxon>
        <taxon>Solanoideae</taxon>
        <taxon>Solaneae</taxon>
        <taxon>Solanum</taxon>
    </lineage>
</organism>
<reference evidence="3 4" key="1">
    <citation type="journal article" date="2021" name="bioRxiv">
        <title>Chromosome-scale and haplotype-resolved genome assembly of a tetraploid potato cultivar.</title>
        <authorList>
            <person name="Sun H."/>
            <person name="Jiao W.-B."/>
            <person name="Krause K."/>
            <person name="Campoy J.A."/>
            <person name="Goel M."/>
            <person name="Folz-Donahue K."/>
            <person name="Kukat C."/>
            <person name="Huettel B."/>
            <person name="Schneeberger K."/>
        </authorList>
    </citation>
    <scope>NUCLEOTIDE SEQUENCE [LARGE SCALE GENOMIC DNA]</scope>
    <source>
        <strain evidence="3">SolTubOtavaFocal</strain>
        <tissue evidence="3">Leaves</tissue>
    </source>
</reference>
<protein>
    <recommendedName>
        <fullName evidence="2">Expansin-like EG45 domain-containing protein</fullName>
    </recommendedName>
</protein>
<dbReference type="Proteomes" id="UP000826656">
    <property type="component" value="Unassembled WGS sequence"/>
</dbReference>
<dbReference type="SUPFAM" id="SSF50685">
    <property type="entry name" value="Barwin-like endoglucanases"/>
    <property type="match status" value="1"/>
</dbReference>
<keyword evidence="4" id="KW-1185">Reference proteome</keyword>
<dbReference type="InterPro" id="IPR044206">
    <property type="entry name" value="EGC1/2"/>
</dbReference>
<dbReference type="Pfam" id="PF03330">
    <property type="entry name" value="DPBB_1"/>
    <property type="match status" value="1"/>
</dbReference>
<dbReference type="CDD" id="cd22269">
    <property type="entry name" value="DPBB_EG45-like"/>
    <property type="match status" value="1"/>
</dbReference>
<accession>A0ABQ7U8I6</accession>
<sequence length="133" mass="14486">MAIPKNTFLVIIGFLATFSIVLAKPGIASFYNSSYVPSKCYGTKPQGDMVAKVGSKSLWNGGAICGKNFNVTCTGETNKYLLHPCTGKSVVVKIVDYCPECTADATFYLPEKAFETISMVMAFEVKIDYVQIK</sequence>
<keyword evidence="1" id="KW-0732">Signal</keyword>
<dbReference type="PROSITE" id="PS50842">
    <property type="entry name" value="EXPANSIN_EG45"/>
    <property type="match status" value="1"/>
</dbReference>
<evidence type="ECO:0000256" key="1">
    <source>
        <dbReference type="SAM" id="SignalP"/>
    </source>
</evidence>
<name>A0ABQ7U8I6_SOLTU</name>
<dbReference type="PANTHER" id="PTHR47295:SF2">
    <property type="entry name" value="EG45-LIKE DOMAIN CONTAINING PROTEIN 1-RELATED"/>
    <property type="match status" value="1"/>
</dbReference>
<evidence type="ECO:0000259" key="2">
    <source>
        <dbReference type="PROSITE" id="PS50842"/>
    </source>
</evidence>
<proteinExistence type="predicted"/>
<dbReference type="EMBL" id="JAIVGD010000023">
    <property type="protein sequence ID" value="KAH0742651.1"/>
    <property type="molecule type" value="Genomic_DNA"/>
</dbReference>
<comment type="caution">
    <text evidence="3">The sequence shown here is derived from an EMBL/GenBank/DDBJ whole genome shotgun (WGS) entry which is preliminary data.</text>
</comment>
<dbReference type="InterPro" id="IPR007112">
    <property type="entry name" value="Expansin/allergen_DPBB_dom"/>
</dbReference>
<evidence type="ECO:0000313" key="3">
    <source>
        <dbReference type="EMBL" id="KAH0742651.1"/>
    </source>
</evidence>
<feature type="chain" id="PRO_5045592476" description="Expansin-like EG45 domain-containing protein" evidence="1">
    <location>
        <begin position="24"/>
        <end position="133"/>
    </location>
</feature>
<evidence type="ECO:0000313" key="4">
    <source>
        <dbReference type="Proteomes" id="UP000826656"/>
    </source>
</evidence>
<feature type="signal peptide" evidence="1">
    <location>
        <begin position="1"/>
        <end position="23"/>
    </location>
</feature>
<dbReference type="InterPro" id="IPR009009">
    <property type="entry name" value="RlpA-like_DPBB"/>
</dbReference>
<dbReference type="Gene3D" id="2.40.40.10">
    <property type="entry name" value="RlpA-like domain"/>
    <property type="match status" value="1"/>
</dbReference>
<feature type="domain" description="Expansin-like EG45" evidence="2">
    <location>
        <begin position="26"/>
        <end position="133"/>
    </location>
</feature>
<dbReference type="PANTHER" id="PTHR47295">
    <property type="entry name" value="EG45-LIKE DOMAIN CONTAINING PROTEIN 1-RELATED"/>
    <property type="match status" value="1"/>
</dbReference>